<keyword evidence="2" id="KW-1185">Reference proteome</keyword>
<dbReference type="Proteomes" id="UP000593565">
    <property type="component" value="Unassembled WGS sequence"/>
</dbReference>
<reference evidence="1 2" key="1">
    <citation type="submission" date="2020-02" db="EMBL/GenBank/DDBJ databases">
        <title>A chromosome-scale genome assembly of the black bullhead catfish (Ameiurus melas).</title>
        <authorList>
            <person name="Wen M."/>
            <person name="Zham M."/>
            <person name="Cabau C."/>
            <person name="Klopp C."/>
            <person name="Donnadieu C."/>
            <person name="Roques C."/>
            <person name="Bouchez O."/>
            <person name="Lampietro C."/>
            <person name="Jouanno E."/>
            <person name="Herpin A."/>
            <person name="Louis A."/>
            <person name="Berthelot C."/>
            <person name="Parey E."/>
            <person name="Roest-Crollius H."/>
            <person name="Braasch I."/>
            <person name="Postlethwait J."/>
            <person name="Robinson-Rechavi M."/>
            <person name="Echchiki A."/>
            <person name="Begum T."/>
            <person name="Montfort J."/>
            <person name="Schartl M."/>
            <person name="Bobe J."/>
            <person name="Guiguen Y."/>
        </authorList>
    </citation>
    <scope>NUCLEOTIDE SEQUENCE [LARGE SCALE GENOMIC DNA]</scope>
    <source>
        <strain evidence="1">M_S1</strain>
        <tissue evidence="1">Blood</tissue>
    </source>
</reference>
<evidence type="ECO:0000313" key="2">
    <source>
        <dbReference type="Proteomes" id="UP000593565"/>
    </source>
</evidence>
<proteinExistence type="predicted"/>
<sequence>MHIEEDLTWSTNTTVLLQRKALQRVVTTAQKIIVCPLPSLEDLYSSRCLKKSPEHTKRSTSPRTLSV</sequence>
<organism evidence="1 2">
    <name type="scientific">Ameiurus melas</name>
    <name type="common">Black bullhead</name>
    <name type="synonym">Silurus melas</name>
    <dbReference type="NCBI Taxonomy" id="219545"/>
    <lineage>
        <taxon>Eukaryota</taxon>
        <taxon>Metazoa</taxon>
        <taxon>Chordata</taxon>
        <taxon>Craniata</taxon>
        <taxon>Vertebrata</taxon>
        <taxon>Euteleostomi</taxon>
        <taxon>Actinopterygii</taxon>
        <taxon>Neopterygii</taxon>
        <taxon>Teleostei</taxon>
        <taxon>Ostariophysi</taxon>
        <taxon>Siluriformes</taxon>
        <taxon>Ictaluridae</taxon>
        <taxon>Ameiurus</taxon>
    </lineage>
</organism>
<dbReference type="AlphaFoldDB" id="A0A7J6B536"/>
<comment type="caution">
    <text evidence="1">The sequence shown here is derived from an EMBL/GenBank/DDBJ whole genome shotgun (WGS) entry which is preliminary data.</text>
</comment>
<evidence type="ECO:0000313" key="1">
    <source>
        <dbReference type="EMBL" id="KAF4090223.1"/>
    </source>
</evidence>
<protein>
    <submittedName>
        <fullName evidence="1">Uncharacterized protein</fullName>
    </submittedName>
</protein>
<accession>A0A7J6B536</accession>
<gene>
    <name evidence="1" type="ORF">AMELA_G00049450</name>
</gene>
<name>A0A7J6B536_AMEME</name>
<dbReference type="EMBL" id="JAAGNN010000004">
    <property type="protein sequence ID" value="KAF4090223.1"/>
    <property type="molecule type" value="Genomic_DNA"/>
</dbReference>